<gene>
    <name evidence="1" type="ORF">SAMN05216218_10597</name>
</gene>
<dbReference type="EMBL" id="FNBK01000005">
    <property type="protein sequence ID" value="SDF29717.1"/>
    <property type="molecule type" value="Genomic_DNA"/>
</dbReference>
<sequence>MSEQHCLVCRTDYRDADRRIARKLLCERGFRNACERS</sequence>
<accession>A0A1G7JXM7</accession>
<dbReference type="STRING" id="660518.SAMN05216218_10597"/>
<proteinExistence type="predicted"/>
<evidence type="ECO:0000313" key="2">
    <source>
        <dbReference type="Proteomes" id="UP000199076"/>
    </source>
</evidence>
<keyword evidence="2" id="KW-1185">Reference proteome</keyword>
<name>A0A1G7JXM7_9EURY</name>
<dbReference type="Proteomes" id="UP000199076">
    <property type="component" value="Unassembled WGS sequence"/>
</dbReference>
<evidence type="ECO:0000313" key="1">
    <source>
        <dbReference type="EMBL" id="SDF29717.1"/>
    </source>
</evidence>
<reference evidence="2" key="1">
    <citation type="submission" date="2016-10" db="EMBL/GenBank/DDBJ databases">
        <authorList>
            <person name="Varghese N."/>
            <person name="Submissions S."/>
        </authorList>
    </citation>
    <scope>NUCLEOTIDE SEQUENCE [LARGE SCALE GENOMIC DNA]</scope>
    <source>
        <strain evidence="2">IBRC-M 10760</strain>
    </source>
</reference>
<organism evidence="1 2">
    <name type="scientific">Halorientalis regularis</name>
    <dbReference type="NCBI Taxonomy" id="660518"/>
    <lineage>
        <taxon>Archaea</taxon>
        <taxon>Methanobacteriati</taxon>
        <taxon>Methanobacteriota</taxon>
        <taxon>Stenosarchaea group</taxon>
        <taxon>Halobacteria</taxon>
        <taxon>Halobacteriales</taxon>
        <taxon>Haloarculaceae</taxon>
        <taxon>Halorientalis</taxon>
    </lineage>
</organism>
<dbReference type="AlphaFoldDB" id="A0A1G7JXM7"/>
<protein>
    <submittedName>
        <fullName evidence="1">Uncharacterized protein</fullName>
    </submittedName>
</protein>